<dbReference type="PANTHER" id="PTHR10755:SF0">
    <property type="entry name" value="OXYGEN-DEPENDENT COPROPORPHYRINOGEN-III OXIDASE, MITOCHONDRIAL"/>
    <property type="match status" value="1"/>
</dbReference>
<dbReference type="Gene3D" id="3.40.1500.10">
    <property type="entry name" value="Coproporphyrinogen III oxidase, aerobic"/>
    <property type="match status" value="1"/>
</dbReference>
<comment type="subcellular location">
    <subcellularLocation>
        <location evidence="7">Cytoplasm</location>
    </subcellularLocation>
</comment>
<keyword evidence="5 7" id="KW-0350">Heme biosynthesis</keyword>
<proteinExistence type="inferred from homology"/>
<dbReference type="Proteomes" id="UP000295937">
    <property type="component" value="Unassembled WGS sequence"/>
</dbReference>
<feature type="binding site" evidence="7">
    <location>
        <position position="147"/>
    </location>
    <ligand>
        <name>a divalent metal cation</name>
        <dbReference type="ChEBI" id="CHEBI:60240"/>
    </ligand>
</feature>
<dbReference type="PROSITE" id="PS01021">
    <property type="entry name" value="COPROGEN_OXIDASE"/>
    <property type="match status" value="1"/>
</dbReference>
<accession>A0A2P5T308</accession>
<reference evidence="8 9" key="1">
    <citation type="journal article" date="2018" name="Genome Biol. Evol.">
        <title>Cladogenesis and Genomic Streamlining in Extracellular Endosymbionts of Tropical Stink Bugs.</title>
        <authorList>
            <person name="Otero-Bravo A."/>
            <person name="Goffredi S."/>
            <person name="Sabree Z.L."/>
        </authorList>
    </citation>
    <scope>NUCLEOTIDE SEQUENCE [LARGE SCALE GENOMIC DNA]</scope>
    <source>
        <strain evidence="8 9">SoEO</strain>
    </source>
</reference>
<dbReference type="InterPro" id="IPR018375">
    <property type="entry name" value="Coprogen_oxidase_CS"/>
</dbReference>
<dbReference type="GO" id="GO:0006782">
    <property type="term" value="P:protoporphyrinogen IX biosynthetic process"/>
    <property type="evidence" value="ECO:0007669"/>
    <property type="project" value="UniProtKB-UniRule"/>
</dbReference>
<dbReference type="AlphaFoldDB" id="A0A2P5T308"/>
<dbReference type="GO" id="GO:0004109">
    <property type="term" value="F:coproporphyrinogen oxidase activity"/>
    <property type="evidence" value="ECO:0007669"/>
    <property type="project" value="UniProtKB-UniRule"/>
</dbReference>
<dbReference type="PANTHER" id="PTHR10755">
    <property type="entry name" value="COPROPORPHYRINOGEN III OXIDASE, MITOCHONDRIAL"/>
    <property type="match status" value="1"/>
</dbReference>
<evidence type="ECO:0000256" key="2">
    <source>
        <dbReference type="ARBA" id="ARBA00010644"/>
    </source>
</evidence>
<feature type="binding site" evidence="7">
    <location>
        <position position="98"/>
    </location>
    <ligand>
        <name>a divalent metal cation</name>
        <dbReference type="ChEBI" id="CHEBI:60240"/>
    </ligand>
</feature>
<keyword evidence="6 7" id="KW-0627">Porphyrin biosynthesis</keyword>
<dbReference type="Pfam" id="PF01218">
    <property type="entry name" value="Coprogen_oxidas"/>
    <property type="match status" value="1"/>
</dbReference>
<dbReference type="UniPathway" id="UPA00251">
    <property type="reaction ID" value="UER00322"/>
</dbReference>
<evidence type="ECO:0000256" key="3">
    <source>
        <dbReference type="ARBA" id="ARBA00011738"/>
    </source>
</evidence>
<dbReference type="OrthoDB" id="9777553at2"/>
<comment type="caution">
    <text evidence="7">Lacks conserved residue(s) required for the propagation of feature annotation.</text>
</comment>
<dbReference type="GO" id="GO:0042803">
    <property type="term" value="F:protein homodimerization activity"/>
    <property type="evidence" value="ECO:0007669"/>
    <property type="project" value="UniProtKB-UniRule"/>
</dbReference>
<keyword evidence="4 7" id="KW-0560">Oxidoreductase</keyword>
<dbReference type="GO" id="GO:0046872">
    <property type="term" value="F:metal ion binding"/>
    <property type="evidence" value="ECO:0007669"/>
    <property type="project" value="UniProtKB-KW"/>
</dbReference>
<feature type="region of interest" description="Important for dimerization" evidence="7">
    <location>
        <begin position="242"/>
        <end position="277"/>
    </location>
</feature>
<sequence length="303" mass="35761">MDHISNIYIIEKFLLKLQNKICNVLTKEDNNKEFKIDKWSSINSNGQSCVLNNGKVFEQAAVNYSYIHNYILPQSATSYHIKLLGYSFKALGLSVIVHPFNPYVPTSHANIRFFLAEKPDDKPVWWFGGGFDMTPFYGFKEDVVHWHKTAFDICLPFGKFVYHKYKKWCDEYFYIKHRKEQRGIGGLFFDDLNKPSFEYCFKFSKAVGNGFLAAYQPIVARRKNHPWGERERQFQLYRRGRYVEFNLIYDRGTIFGLQTNGRIESILLSIPPLVRWEYNYKPDKNSAEASLYRDFLPIKNWLA</sequence>
<evidence type="ECO:0000256" key="7">
    <source>
        <dbReference type="HAMAP-Rule" id="MF_00333"/>
    </source>
</evidence>
<dbReference type="InterPro" id="IPR001260">
    <property type="entry name" value="Coprogen_oxidase_aer"/>
</dbReference>
<evidence type="ECO:0000313" key="8">
    <source>
        <dbReference type="EMBL" id="PPI88981.1"/>
    </source>
</evidence>
<feature type="binding site" evidence="7">
    <location>
        <position position="108"/>
    </location>
    <ligand>
        <name>a divalent metal cation</name>
        <dbReference type="ChEBI" id="CHEBI:60240"/>
    </ligand>
</feature>
<feature type="binding site" evidence="7">
    <location>
        <begin position="110"/>
        <end position="112"/>
    </location>
    <ligand>
        <name>substrate</name>
    </ligand>
</feature>
<organism evidence="8 9">
    <name type="scientific">Candidatus Pantoea edessiphila</name>
    <dbReference type="NCBI Taxonomy" id="2044610"/>
    <lineage>
        <taxon>Bacteria</taxon>
        <taxon>Pseudomonadati</taxon>
        <taxon>Pseudomonadota</taxon>
        <taxon>Gammaproteobacteria</taxon>
        <taxon>Enterobacterales</taxon>
        <taxon>Erwiniaceae</taxon>
        <taxon>Pantoea</taxon>
    </lineage>
</organism>
<feature type="site" description="Important for dimerization" evidence="7">
    <location>
        <position position="177"/>
    </location>
</feature>
<dbReference type="SUPFAM" id="SSF102886">
    <property type="entry name" value="Coproporphyrinogen III oxidase"/>
    <property type="match status" value="1"/>
</dbReference>
<dbReference type="NCBIfam" id="NF003727">
    <property type="entry name" value="PRK05330.1"/>
    <property type="match status" value="1"/>
</dbReference>
<comment type="subunit">
    <text evidence="3 7">Homodimer.</text>
</comment>
<comment type="similarity">
    <text evidence="2 7">Belongs to the aerobic coproporphyrinogen-III oxidase family.</text>
</comment>
<name>A0A2P5T308_9GAMM</name>
<dbReference type="PIRSF" id="PIRSF000166">
    <property type="entry name" value="Coproporphyri_ox"/>
    <property type="match status" value="1"/>
</dbReference>
<dbReference type="EMBL" id="PDKR01000001">
    <property type="protein sequence ID" value="PPI88981.1"/>
    <property type="molecule type" value="Genomic_DNA"/>
</dbReference>
<feature type="active site" description="Proton donor" evidence="7">
    <location>
        <position position="108"/>
    </location>
</feature>
<protein>
    <recommendedName>
        <fullName evidence="7">Oxygen-dependent coproporphyrinogen-III oxidase</fullName>
        <shortName evidence="7">CPO</shortName>
        <shortName evidence="7">Coprogen oxidase</shortName>
        <shortName evidence="7">Coproporphyrinogenase</shortName>
        <ecNumber evidence="7">1.3.3.3</ecNumber>
    </recommendedName>
</protein>
<dbReference type="HAMAP" id="MF_00333">
    <property type="entry name" value="Coprogen_oxidas"/>
    <property type="match status" value="1"/>
</dbReference>
<evidence type="ECO:0000256" key="1">
    <source>
        <dbReference type="ARBA" id="ARBA00005168"/>
    </source>
</evidence>
<comment type="cofactor">
    <cofactor evidence="7">
        <name>a divalent metal cation</name>
        <dbReference type="ChEBI" id="CHEBI:60240"/>
    </cofactor>
</comment>
<evidence type="ECO:0000256" key="6">
    <source>
        <dbReference type="ARBA" id="ARBA00023244"/>
    </source>
</evidence>
<dbReference type="GO" id="GO:0005737">
    <property type="term" value="C:cytoplasm"/>
    <property type="evidence" value="ECO:0007669"/>
    <property type="project" value="UniProtKB-SubCell"/>
</dbReference>
<evidence type="ECO:0000313" key="9">
    <source>
        <dbReference type="Proteomes" id="UP000295937"/>
    </source>
</evidence>
<comment type="function">
    <text evidence="7">Involved in the heme biosynthesis. Catalyzes the aerobic oxidative decarboxylation of propionate groups of rings A and B of coproporphyrinogen-III to yield the vinyl groups in protoporphyrinogen-IX.</text>
</comment>
<dbReference type="EC" id="1.3.3.3" evidence="7"/>
<dbReference type="InterPro" id="IPR036406">
    <property type="entry name" value="Coprogen_oxidase_aer_sf"/>
</dbReference>
<feature type="binding site" evidence="7">
    <location>
        <position position="94"/>
    </location>
    <ligand>
        <name>substrate</name>
    </ligand>
</feature>
<feature type="binding site" evidence="7">
    <location>
        <position position="177"/>
    </location>
    <ligand>
        <name>a divalent metal cation</name>
        <dbReference type="ChEBI" id="CHEBI:60240"/>
    </ligand>
</feature>
<keyword evidence="7" id="KW-0479">Metal-binding</keyword>
<keyword evidence="7" id="KW-0963">Cytoplasm</keyword>
<gene>
    <name evidence="7" type="primary">hemF</name>
    <name evidence="8" type="ORF">CRV09_01240</name>
</gene>
<comment type="caution">
    <text evidence="8">The sequence shown here is derived from an EMBL/GenBank/DDBJ whole genome shotgun (WGS) entry which is preliminary data.</text>
</comment>
<comment type="catalytic activity">
    <reaction evidence="7">
        <text>coproporphyrinogen III + O2 + 2 H(+) = protoporphyrinogen IX + 2 CO2 + 2 H2O</text>
        <dbReference type="Rhea" id="RHEA:18257"/>
        <dbReference type="ChEBI" id="CHEBI:15377"/>
        <dbReference type="ChEBI" id="CHEBI:15378"/>
        <dbReference type="ChEBI" id="CHEBI:15379"/>
        <dbReference type="ChEBI" id="CHEBI:16526"/>
        <dbReference type="ChEBI" id="CHEBI:57307"/>
        <dbReference type="ChEBI" id="CHEBI:57309"/>
        <dbReference type="EC" id="1.3.3.3"/>
    </reaction>
</comment>
<evidence type="ECO:0000256" key="4">
    <source>
        <dbReference type="ARBA" id="ARBA00023002"/>
    </source>
</evidence>
<dbReference type="PRINTS" id="PR00073">
    <property type="entry name" value="COPRGNOXDASE"/>
</dbReference>
<comment type="pathway">
    <text evidence="1 7">Porphyrin-containing compound metabolism; protoporphyrin-IX biosynthesis; protoporphyrinogen-IX from coproporphyrinogen-III (O2 route): step 1/1.</text>
</comment>
<evidence type="ECO:0000256" key="5">
    <source>
        <dbReference type="ARBA" id="ARBA00023133"/>
    </source>
</evidence>